<dbReference type="EMBL" id="DSRU01000021">
    <property type="protein sequence ID" value="HFM96401.1"/>
    <property type="molecule type" value="Genomic_DNA"/>
</dbReference>
<dbReference type="Pfam" id="PF18480">
    <property type="entry name" value="DUF5615"/>
    <property type="match status" value="1"/>
</dbReference>
<reference evidence="2" key="1">
    <citation type="journal article" date="2020" name="mSystems">
        <title>Genome- and Community-Level Interaction Insights into Carbon Utilization and Element Cycling Functions of Hydrothermarchaeota in Hydrothermal Sediment.</title>
        <authorList>
            <person name="Zhou Z."/>
            <person name="Liu Y."/>
            <person name="Xu W."/>
            <person name="Pan J."/>
            <person name="Luo Z.H."/>
            <person name="Li M."/>
        </authorList>
    </citation>
    <scope>NUCLEOTIDE SEQUENCE [LARGE SCALE GENOMIC DNA]</scope>
    <source>
        <strain evidence="2">SpSt-418</strain>
    </source>
</reference>
<proteinExistence type="predicted"/>
<accession>A0A7C3PM49</accession>
<evidence type="ECO:0000259" key="1">
    <source>
        <dbReference type="Pfam" id="PF18480"/>
    </source>
</evidence>
<name>A0A7C3PM49_9CYAN</name>
<dbReference type="InterPro" id="IPR041049">
    <property type="entry name" value="DUF5615"/>
</dbReference>
<protein>
    <recommendedName>
        <fullName evidence="1">DUF5615 domain-containing protein</fullName>
    </recommendedName>
</protein>
<organism evidence="2">
    <name type="scientific">Oscillatoriales cyanobacterium SpSt-418</name>
    <dbReference type="NCBI Taxonomy" id="2282169"/>
    <lineage>
        <taxon>Bacteria</taxon>
        <taxon>Bacillati</taxon>
        <taxon>Cyanobacteriota</taxon>
        <taxon>Cyanophyceae</taxon>
        <taxon>Oscillatoriophycideae</taxon>
        <taxon>Oscillatoriales</taxon>
    </lineage>
</organism>
<feature type="domain" description="DUF5615" evidence="1">
    <location>
        <begin position="1"/>
        <end position="110"/>
    </location>
</feature>
<evidence type="ECO:0000313" key="2">
    <source>
        <dbReference type="EMBL" id="HFM96401.1"/>
    </source>
</evidence>
<gene>
    <name evidence="2" type="ORF">ENR64_01295</name>
</gene>
<dbReference type="AlphaFoldDB" id="A0A7C3PM49"/>
<comment type="caution">
    <text evidence="2">The sequence shown here is derived from an EMBL/GenBank/DDBJ whole genome shotgun (WGS) entry which is preliminary data.</text>
</comment>
<sequence>MRFLADMGVSLFTVTWLREAGHDALHLRDEGLQRLSDAAILVKARRENRIVLTMDLDFGSLLALNQEPLPSVILFRLSNERSQFVNERLAIILAQCADALEAGALISVSDETFRVRNLPI</sequence>